<dbReference type="InterPro" id="IPR038186">
    <property type="entry name" value="CHAD_dom_sf"/>
</dbReference>
<protein>
    <submittedName>
        <fullName evidence="2">CHAD domain-containing protein</fullName>
    </submittedName>
</protein>
<dbReference type="AlphaFoldDB" id="A0A1I3ESA2"/>
<dbReference type="PANTHER" id="PTHR39339">
    <property type="entry name" value="SLR1444 PROTEIN"/>
    <property type="match status" value="1"/>
</dbReference>
<dbReference type="STRING" id="1005945.SAMN05216561_10439"/>
<organism evidence="2 3">
    <name type="scientific">Nocardioides psychrotolerans</name>
    <dbReference type="NCBI Taxonomy" id="1005945"/>
    <lineage>
        <taxon>Bacteria</taxon>
        <taxon>Bacillati</taxon>
        <taxon>Actinomycetota</taxon>
        <taxon>Actinomycetes</taxon>
        <taxon>Propionibacteriales</taxon>
        <taxon>Nocardioidaceae</taxon>
        <taxon>Nocardioides</taxon>
    </lineage>
</organism>
<reference evidence="2 3" key="1">
    <citation type="submission" date="2016-10" db="EMBL/GenBank/DDBJ databases">
        <authorList>
            <person name="de Groot N.N."/>
        </authorList>
    </citation>
    <scope>NUCLEOTIDE SEQUENCE [LARGE SCALE GENOMIC DNA]</scope>
    <source>
        <strain evidence="2 3">CGMCC 1.11156</strain>
    </source>
</reference>
<dbReference type="Pfam" id="PF05235">
    <property type="entry name" value="CHAD"/>
    <property type="match status" value="1"/>
</dbReference>
<dbReference type="OrthoDB" id="9777271at2"/>
<sequence length="507" mass="57173">MEMPVAIEFVIDDVAGPDHVEVLSEALHARAERSLRERTVWLDTHDWRLFGAGLLLEHQVLAGGSWLVLRGLDGDRIARQAAARATVTADTLQEGAIGHRVRDLIGLRALLPRASVTRPAQVLLVLDGEQKTVARVVLEGPATVKDGTPLGLRARLEPLRGYDKAARRVEKRLAAIPGLSPAESFYGAVFAARGLDPRGYRSKPDLHFDPEQPAGEAFASTFAQLLAILRDNLDGTRRELDSEFLHDFRVTVRRSRALVKLAGDVLDDNVRARYAAELRWLGDRTSLSRDLDVHLLGFDQMAGQLPAPEVLDPFRDQLRREARTAHAALNRALRSPRFADLLEGWERDLTMPRPGPATSLAVADVADRLLSRSWKRVHKRGRAITVDSSPEALHDLRKRCKELRYLLELFSSLYKTKVHRELVRELKRLQDNLGEFQDSEAQRFTVAEHAAELARNRTAAATLMGLGRLEQQLETRQDAARREFADRWERFDRRDNERLYAEMVAAR</sequence>
<dbReference type="InterPro" id="IPR007899">
    <property type="entry name" value="CHAD_dom"/>
</dbReference>
<dbReference type="EMBL" id="FOQG01000004">
    <property type="protein sequence ID" value="SFI01839.1"/>
    <property type="molecule type" value="Genomic_DNA"/>
</dbReference>
<name>A0A1I3ESA2_9ACTN</name>
<evidence type="ECO:0000259" key="1">
    <source>
        <dbReference type="PROSITE" id="PS51708"/>
    </source>
</evidence>
<accession>A0A1I3ESA2</accession>
<dbReference type="PROSITE" id="PS51708">
    <property type="entry name" value="CHAD"/>
    <property type="match status" value="1"/>
</dbReference>
<proteinExistence type="predicted"/>
<evidence type="ECO:0000313" key="3">
    <source>
        <dbReference type="Proteomes" id="UP000198649"/>
    </source>
</evidence>
<evidence type="ECO:0000313" key="2">
    <source>
        <dbReference type="EMBL" id="SFI01839.1"/>
    </source>
</evidence>
<feature type="domain" description="CHAD" evidence="1">
    <location>
        <begin position="211"/>
        <end position="493"/>
    </location>
</feature>
<keyword evidence="3" id="KW-1185">Reference proteome</keyword>
<dbReference type="PANTHER" id="PTHR39339:SF1">
    <property type="entry name" value="CHAD DOMAIN-CONTAINING PROTEIN"/>
    <property type="match status" value="1"/>
</dbReference>
<dbReference type="SMART" id="SM00880">
    <property type="entry name" value="CHAD"/>
    <property type="match status" value="1"/>
</dbReference>
<dbReference type="Gene3D" id="1.40.20.10">
    <property type="entry name" value="CHAD domain"/>
    <property type="match status" value="1"/>
</dbReference>
<gene>
    <name evidence="2" type="ORF">SAMN05216561_10439</name>
</gene>
<dbReference type="Proteomes" id="UP000198649">
    <property type="component" value="Unassembled WGS sequence"/>
</dbReference>